<keyword evidence="8" id="KW-1185">Reference proteome</keyword>
<feature type="transmembrane region" description="Helical" evidence="6">
    <location>
        <begin position="111"/>
        <end position="129"/>
    </location>
</feature>
<evidence type="ECO:0000313" key="8">
    <source>
        <dbReference type="Proteomes" id="UP000184074"/>
    </source>
</evidence>
<feature type="transmembrane region" description="Helical" evidence="6">
    <location>
        <begin position="87"/>
        <end position="105"/>
    </location>
</feature>
<dbReference type="OrthoDB" id="3296441at2"/>
<dbReference type="InterPro" id="IPR003740">
    <property type="entry name" value="YitT"/>
</dbReference>
<keyword evidence="2" id="KW-1003">Cell membrane</keyword>
<feature type="transmembrane region" description="Helical" evidence="6">
    <location>
        <begin position="177"/>
        <end position="194"/>
    </location>
</feature>
<dbReference type="GO" id="GO:0005886">
    <property type="term" value="C:plasma membrane"/>
    <property type="evidence" value="ECO:0007669"/>
    <property type="project" value="UniProtKB-SubCell"/>
</dbReference>
<gene>
    <name evidence="7" type="ORF">SAMN05444003_0828</name>
</gene>
<evidence type="ECO:0000256" key="5">
    <source>
        <dbReference type="ARBA" id="ARBA00023136"/>
    </source>
</evidence>
<keyword evidence="5 6" id="KW-0472">Membrane</keyword>
<evidence type="ECO:0000256" key="1">
    <source>
        <dbReference type="ARBA" id="ARBA00004651"/>
    </source>
</evidence>
<dbReference type="EMBL" id="FQXB01000001">
    <property type="protein sequence ID" value="SHG76592.1"/>
    <property type="molecule type" value="Genomic_DNA"/>
</dbReference>
<proteinExistence type="predicted"/>
<accession>A0A1M5MHK4</accession>
<feature type="transmembrane region" description="Helical" evidence="6">
    <location>
        <begin position="58"/>
        <end position="75"/>
    </location>
</feature>
<feature type="transmembrane region" description="Helical" evidence="6">
    <location>
        <begin position="16"/>
        <end position="38"/>
    </location>
</feature>
<name>A0A1M5MHK4_9RHOB</name>
<evidence type="ECO:0000256" key="2">
    <source>
        <dbReference type="ARBA" id="ARBA00022475"/>
    </source>
</evidence>
<evidence type="ECO:0000256" key="3">
    <source>
        <dbReference type="ARBA" id="ARBA00022692"/>
    </source>
</evidence>
<dbReference type="PANTHER" id="PTHR33545">
    <property type="entry name" value="UPF0750 MEMBRANE PROTEIN YITT-RELATED"/>
    <property type="match status" value="1"/>
</dbReference>
<evidence type="ECO:0000313" key="7">
    <source>
        <dbReference type="EMBL" id="SHG76592.1"/>
    </source>
</evidence>
<protein>
    <submittedName>
        <fullName evidence="7">Uncharacterized 5xTM membrane BCR, YitT family COG1284</fullName>
    </submittedName>
</protein>
<keyword evidence="3 6" id="KW-0812">Transmembrane</keyword>
<evidence type="ECO:0000256" key="6">
    <source>
        <dbReference type="SAM" id="Phobius"/>
    </source>
</evidence>
<organism evidence="7 8">
    <name type="scientific">Cognatiyoonia sediminum</name>
    <dbReference type="NCBI Taxonomy" id="1508389"/>
    <lineage>
        <taxon>Bacteria</taxon>
        <taxon>Pseudomonadati</taxon>
        <taxon>Pseudomonadota</taxon>
        <taxon>Alphaproteobacteria</taxon>
        <taxon>Rhodobacterales</taxon>
        <taxon>Paracoccaceae</taxon>
        <taxon>Cognatiyoonia</taxon>
    </lineage>
</organism>
<evidence type="ECO:0000256" key="4">
    <source>
        <dbReference type="ARBA" id="ARBA00022989"/>
    </source>
</evidence>
<dbReference type="Proteomes" id="UP000184074">
    <property type="component" value="Unassembled WGS sequence"/>
</dbReference>
<keyword evidence="4 6" id="KW-1133">Transmembrane helix</keyword>
<comment type="subcellular location">
    <subcellularLocation>
        <location evidence="1">Cell membrane</location>
        <topology evidence="1">Multi-pass membrane protein</topology>
    </subcellularLocation>
</comment>
<dbReference type="Pfam" id="PF02588">
    <property type="entry name" value="YitT_membrane"/>
    <property type="match status" value="1"/>
</dbReference>
<dbReference type="PANTHER" id="PTHR33545:SF5">
    <property type="entry name" value="UPF0750 MEMBRANE PROTEIN YITT"/>
    <property type="match status" value="1"/>
</dbReference>
<dbReference type="RefSeq" id="WP_072899517.1">
    <property type="nucleotide sequence ID" value="NZ_FQXB01000001.1"/>
</dbReference>
<dbReference type="InterPro" id="IPR051461">
    <property type="entry name" value="UPF0750_membrane"/>
</dbReference>
<feature type="transmembrane region" description="Helical" evidence="6">
    <location>
        <begin position="150"/>
        <end position="171"/>
    </location>
</feature>
<dbReference type="AlphaFoldDB" id="A0A1M5MHK4"/>
<sequence>MAEPHKSINHKWHEDLLAFLVGTSMCALGIQFLNFAGLITGQTAGLGVLLSYVTETSFGVWFFVLNLPFYIFGWLRLGPRFTIKSFAVVLMLSVLSELFSDLIVLDSVPTALAALLAGACSGLGLMIVFRHGASLGGIGVMALYLQDKTGWQAGWTQLAFDACLFLVAVFILPIDLVFWSLIGAVATNIIIGLNHRKDRYVAR</sequence>
<dbReference type="STRING" id="1508389.SAMN05444003_0828"/>
<reference evidence="7 8" key="1">
    <citation type="submission" date="2016-11" db="EMBL/GenBank/DDBJ databases">
        <authorList>
            <person name="Jaros S."/>
            <person name="Januszkiewicz K."/>
            <person name="Wedrychowicz H."/>
        </authorList>
    </citation>
    <scope>NUCLEOTIDE SEQUENCE [LARGE SCALE GENOMIC DNA]</scope>
    <source>
        <strain evidence="7 8">DSM 28715</strain>
    </source>
</reference>